<dbReference type="PROSITE" id="PS50975">
    <property type="entry name" value="ATP_GRASP"/>
    <property type="match status" value="1"/>
</dbReference>
<dbReference type="SUPFAM" id="SSF56059">
    <property type="entry name" value="Glutathione synthetase ATP-binding domain-like"/>
    <property type="match status" value="1"/>
</dbReference>
<evidence type="ECO:0000256" key="6">
    <source>
        <dbReference type="PROSITE-ProRule" id="PRU00409"/>
    </source>
</evidence>
<keyword evidence="5" id="KW-0456">Lyase</keyword>
<dbReference type="SUPFAM" id="SSF56796">
    <property type="entry name" value="Dehydroquinate synthase-like"/>
    <property type="match status" value="1"/>
</dbReference>
<sequence>MSDLTANVQKPSADHIVVEGYEALKYNFHYTPNVFDVNTSTLADIYKRWGRVLIVMDTIVHPIYKEKIQQYFDHYNVEITWKVVKGGEINKTMDTMLDIVDAMDSFGTVRTEPTLVIGGGLVTDVAGYACASYRRTSNFIRIPTTLIGLIDASVSIKVGINHKKLKNRLGAYHAPLHTFLDFSLLKTLPVGQVRNGFAELVKIASVGDKAVYELLVKHGKELVETAFGYQGGDAVRAPGTEICHRGIETMLELESPNLHELGLDRVIAFGHTWSPTLELTPRIPLRHGHAITIDMAYSITLAHTRGILNDAQRDQWFNLVSSVGLSMDHELFDDEMIKISTEAIKKTRDGKQRFAIPDREFGKCVFLNDVPIEELQAALKVHKEFVKSRYGSGVGKEAYVDAGDLGAEPEAYAKGGAKPEPTHDCDCTSTASSLKRTGINGNQTKSAAVSAGGVPVDGTGHVTNGLVRLNRLAEMGRAVPSPAQNFLSSVILPCLSVFLLPVSLLAVVGCIARDLALRQLGLRNDRKIGGVADGERKRRCVLITGGRMSKGLTLARAFKRAGWKVIGVDEAGWGELCPMRFSSAVDQFYILPPAAESYQRYSAKLLEIVRIHSVDLFIPVSGAGSSVEDAQAAEDMFDATKGSCRTFIQDPDTMLDLHDKDRFMALVERLGFPTPSGKMVISVEEAMTFLREDKKDKALEPNFVLKCMGLDENRGDMTLYPLKGDDNELSKTKAALKGLRLKITKDCPYVFQEFIPGQEWCTHASVIDGKVTSFVTCPSNDMLMTYENATTDDVGRRAEAWTVQLLNKLKKDLTPTGKTRGLTGHFSFDFIISTKNGQMYPLECNARVHTAVIMLPVSKIASCYEIDSGSDSKQRDILRPLSGTPPRSWLYNDLIMRYLPLIVPSKRVLTDIHPSLPACYVDLFERRNMSPSEAPFVWRIDPTLVADDWLPFIVLWHVWWPSLLIKRWWQGKKWNRVSD</sequence>
<evidence type="ECO:0000313" key="8">
    <source>
        <dbReference type="EMBL" id="OCF34512.1"/>
    </source>
</evidence>
<evidence type="ECO:0000256" key="2">
    <source>
        <dbReference type="ARBA" id="ARBA00022723"/>
    </source>
</evidence>
<protein>
    <recommendedName>
        <fullName evidence="7">ATP-grasp domain-containing protein</fullName>
    </recommendedName>
</protein>
<dbReference type="Pfam" id="PF01761">
    <property type="entry name" value="DHQ_synthase"/>
    <property type="match status" value="1"/>
</dbReference>
<keyword evidence="9" id="KW-1185">Reference proteome</keyword>
<dbReference type="STRING" id="1296120.A0A1B9GTY2"/>
<feature type="domain" description="ATP-grasp" evidence="7">
    <location>
        <begin position="664"/>
        <end position="882"/>
    </location>
</feature>
<comment type="cofactor">
    <cofactor evidence="1">
        <name>NAD(+)</name>
        <dbReference type="ChEBI" id="CHEBI:57540"/>
    </cofactor>
</comment>
<evidence type="ECO:0000256" key="3">
    <source>
        <dbReference type="ARBA" id="ARBA00022741"/>
    </source>
</evidence>
<accession>A0A1B9GTY2</accession>
<dbReference type="GO" id="GO:0017000">
    <property type="term" value="P:antibiotic biosynthetic process"/>
    <property type="evidence" value="ECO:0007669"/>
    <property type="project" value="InterPro"/>
</dbReference>
<gene>
    <name evidence="8" type="ORF">I316_03553</name>
</gene>
<evidence type="ECO:0000313" key="9">
    <source>
        <dbReference type="Proteomes" id="UP000092666"/>
    </source>
</evidence>
<dbReference type="FunFam" id="3.40.50.1970:FF:000018">
    <property type="entry name" value="Related to 2-epi-5-epi-valiolone synthase"/>
    <property type="match status" value="1"/>
</dbReference>
<proteinExistence type="predicted"/>
<dbReference type="CDD" id="cd08199">
    <property type="entry name" value="EEVS"/>
    <property type="match status" value="1"/>
</dbReference>
<dbReference type="GO" id="GO:0005524">
    <property type="term" value="F:ATP binding"/>
    <property type="evidence" value="ECO:0007669"/>
    <property type="project" value="UniProtKB-UniRule"/>
</dbReference>
<dbReference type="Gene3D" id="1.20.1090.10">
    <property type="entry name" value="Dehydroquinate synthase-like - alpha domain"/>
    <property type="match status" value="1"/>
</dbReference>
<name>A0A1B9GTY2_9TREE</name>
<dbReference type="Pfam" id="PF24621">
    <property type="entry name" value="DHQS_C"/>
    <property type="match status" value="1"/>
</dbReference>
<dbReference type="InterPro" id="IPR035872">
    <property type="entry name" value="EEVS-like"/>
</dbReference>
<dbReference type="GO" id="GO:0003856">
    <property type="term" value="F:3-dehydroquinate synthase activity"/>
    <property type="evidence" value="ECO:0007669"/>
    <property type="project" value="TreeGrafter"/>
</dbReference>
<keyword evidence="4" id="KW-0520">NAD</keyword>
<evidence type="ECO:0000256" key="4">
    <source>
        <dbReference type="ARBA" id="ARBA00023027"/>
    </source>
</evidence>
<dbReference type="InterPro" id="IPR050071">
    <property type="entry name" value="Dehydroquinate_synthase"/>
</dbReference>
<dbReference type="Gene3D" id="3.40.50.20">
    <property type="match status" value="1"/>
</dbReference>
<organism evidence="8 9">
    <name type="scientific">Kwoniella heveanensis BCC8398</name>
    <dbReference type="NCBI Taxonomy" id="1296120"/>
    <lineage>
        <taxon>Eukaryota</taxon>
        <taxon>Fungi</taxon>
        <taxon>Dikarya</taxon>
        <taxon>Basidiomycota</taxon>
        <taxon>Agaricomycotina</taxon>
        <taxon>Tremellomycetes</taxon>
        <taxon>Tremellales</taxon>
        <taxon>Cryptococcaceae</taxon>
        <taxon>Kwoniella</taxon>
    </lineage>
</organism>
<evidence type="ECO:0000256" key="1">
    <source>
        <dbReference type="ARBA" id="ARBA00001911"/>
    </source>
</evidence>
<dbReference type="Proteomes" id="UP000092666">
    <property type="component" value="Unassembled WGS sequence"/>
</dbReference>
<evidence type="ECO:0000256" key="5">
    <source>
        <dbReference type="ARBA" id="ARBA00023239"/>
    </source>
</evidence>
<dbReference type="InterPro" id="IPR030960">
    <property type="entry name" value="DHQS/DOIS_N"/>
</dbReference>
<evidence type="ECO:0000259" key="7">
    <source>
        <dbReference type="PROSITE" id="PS50975"/>
    </source>
</evidence>
<dbReference type="Gene3D" id="3.30.470.20">
    <property type="entry name" value="ATP-grasp fold, B domain"/>
    <property type="match status" value="1"/>
</dbReference>
<dbReference type="FunFam" id="1.20.1090.10:FF:000015">
    <property type="entry name" value="3-dehydroquinate synthase protein"/>
    <property type="match status" value="1"/>
</dbReference>
<keyword evidence="6" id="KW-0067">ATP-binding</keyword>
<reference evidence="9" key="2">
    <citation type="submission" date="2013-12" db="EMBL/GenBank/DDBJ databases">
        <title>Evolution of pathogenesis and genome organization in the Tremellales.</title>
        <authorList>
            <person name="Cuomo C."/>
            <person name="Litvintseva A."/>
            <person name="Heitman J."/>
            <person name="Chen Y."/>
            <person name="Sun S."/>
            <person name="Springer D."/>
            <person name="Dromer F."/>
            <person name="Young S."/>
            <person name="Zeng Q."/>
            <person name="Chapman S."/>
            <person name="Gujja S."/>
            <person name="Saif S."/>
            <person name="Birren B."/>
        </authorList>
    </citation>
    <scope>NUCLEOTIDE SEQUENCE [LARGE SCALE GENOMIC DNA]</scope>
    <source>
        <strain evidence="9">BCC8398</strain>
    </source>
</reference>
<dbReference type="InterPro" id="IPR011761">
    <property type="entry name" value="ATP-grasp"/>
</dbReference>
<dbReference type="GO" id="GO:0046872">
    <property type="term" value="F:metal ion binding"/>
    <property type="evidence" value="ECO:0007669"/>
    <property type="project" value="UniProtKB-KW"/>
</dbReference>
<reference evidence="8 9" key="1">
    <citation type="submission" date="2013-07" db="EMBL/GenBank/DDBJ databases">
        <title>The Genome Sequence of Cryptococcus heveanensis BCC8398.</title>
        <authorList>
            <consortium name="The Broad Institute Genome Sequencing Platform"/>
            <person name="Cuomo C."/>
            <person name="Litvintseva A."/>
            <person name="Chen Y."/>
            <person name="Heitman J."/>
            <person name="Sun S."/>
            <person name="Springer D."/>
            <person name="Dromer F."/>
            <person name="Young S.K."/>
            <person name="Zeng Q."/>
            <person name="Gargeya S."/>
            <person name="Fitzgerald M."/>
            <person name="Abouelleil A."/>
            <person name="Alvarado L."/>
            <person name="Berlin A.M."/>
            <person name="Chapman S.B."/>
            <person name="Dewar J."/>
            <person name="Goldberg J."/>
            <person name="Griggs A."/>
            <person name="Gujja S."/>
            <person name="Hansen M."/>
            <person name="Howarth C."/>
            <person name="Imamovic A."/>
            <person name="Larimer J."/>
            <person name="McCowan C."/>
            <person name="Murphy C."/>
            <person name="Pearson M."/>
            <person name="Priest M."/>
            <person name="Roberts A."/>
            <person name="Saif S."/>
            <person name="Shea T."/>
            <person name="Sykes S."/>
            <person name="Wortman J."/>
            <person name="Nusbaum C."/>
            <person name="Birren B."/>
        </authorList>
    </citation>
    <scope>NUCLEOTIDE SEQUENCE [LARGE SCALE GENOMIC DNA]</scope>
    <source>
        <strain evidence="8 9">BCC8398</strain>
    </source>
</reference>
<dbReference type="PANTHER" id="PTHR43622:SF3">
    <property type="entry name" value="2-EPI-5-EPI-VALIOLONE SYNTHASE"/>
    <property type="match status" value="1"/>
</dbReference>
<dbReference type="Gene3D" id="3.40.50.1970">
    <property type="match status" value="1"/>
</dbReference>
<keyword evidence="2" id="KW-0479">Metal-binding</keyword>
<keyword evidence="3 6" id="KW-0547">Nucleotide-binding</keyword>
<dbReference type="AlphaFoldDB" id="A0A1B9GTY2"/>
<dbReference type="EMBL" id="KV700124">
    <property type="protein sequence ID" value="OCF34512.1"/>
    <property type="molecule type" value="Genomic_DNA"/>
</dbReference>
<dbReference type="OrthoDB" id="197068at2759"/>
<dbReference type="InterPro" id="IPR056179">
    <property type="entry name" value="DHQS_C"/>
</dbReference>
<dbReference type="PANTHER" id="PTHR43622">
    <property type="entry name" value="3-DEHYDROQUINATE SYNTHASE"/>
    <property type="match status" value="1"/>
</dbReference>